<proteinExistence type="inferred from homology"/>
<evidence type="ECO:0000256" key="6">
    <source>
        <dbReference type="ARBA" id="ARBA00022837"/>
    </source>
</evidence>
<evidence type="ECO:0000256" key="4">
    <source>
        <dbReference type="ARBA" id="ARBA00022729"/>
    </source>
</evidence>
<gene>
    <name evidence="8" type="ORF">RGQ13_03585</name>
</gene>
<organism evidence="8 9">
    <name type="scientific">Thalassotalea psychrophila</name>
    <dbReference type="NCBI Taxonomy" id="3065647"/>
    <lineage>
        <taxon>Bacteria</taxon>
        <taxon>Pseudomonadati</taxon>
        <taxon>Pseudomonadota</taxon>
        <taxon>Gammaproteobacteria</taxon>
        <taxon>Alteromonadales</taxon>
        <taxon>Colwelliaceae</taxon>
        <taxon>Thalassotalea</taxon>
    </lineage>
</organism>
<dbReference type="PANTHER" id="PTHR45953:SF1">
    <property type="entry name" value="IDURONATE 2-SULFATASE"/>
    <property type="match status" value="1"/>
</dbReference>
<dbReference type="Proteomes" id="UP001258994">
    <property type="component" value="Chromosome"/>
</dbReference>
<sequence length="467" mass="52603">MPVFAIEQPVAQEKPNVLFIMIDDMRVTYGPYAKQGPKTPNIDKLANTGVAFNRAYSNIPVCGASRASLMTGIRGSKDRFLAFSPADVDTPDAISLAQHFKSNGYTTVSLGKVFNNQNDKKDGWHTNWRPDEALKLKGKNNQKANLKIRMNYQTAEANKVFDDNKKGPAFEIANVDDFQYFNGQIAKRATQELETFKKNKQPFFMAVGLKKPHLPFNSPQKYWDMYNHDELPVATSNSLAKDAPKNSSHSWGELRSYYGMPKKGAMPADLAKQLVHGYFAATSYSDALVGLIVDTLSELELDENTIIVLWGDHGWSLGEHGLWAKHSAYSVANQIPLIFNGPALLTDNKVEGIVESVDIYPTLVELANLPKVQQVDGVSLVPQLTTKNSKGKNEIFTRWKNSDSIRTNRFHYTEWRNKQDKVIARMLFDHDNDPEELVNVAEHKKYQNDVENLSVQLQQQIHIANKS</sequence>
<evidence type="ECO:0000313" key="9">
    <source>
        <dbReference type="Proteomes" id="UP001258994"/>
    </source>
</evidence>
<evidence type="ECO:0000259" key="7">
    <source>
        <dbReference type="Pfam" id="PF00884"/>
    </source>
</evidence>
<reference evidence="9" key="1">
    <citation type="submission" date="2023-09" db="EMBL/GenBank/DDBJ databases">
        <authorList>
            <person name="Li S."/>
            <person name="Li X."/>
            <person name="Zhang C."/>
            <person name="Zhao Z."/>
        </authorList>
    </citation>
    <scope>NUCLEOTIDE SEQUENCE [LARGE SCALE GENOMIC DNA]</scope>
    <source>
        <strain evidence="9">SQ149</strain>
    </source>
</reference>
<dbReference type="PANTHER" id="PTHR45953">
    <property type="entry name" value="IDURONATE 2-SULFATASE"/>
    <property type="match status" value="1"/>
</dbReference>
<dbReference type="InterPro" id="IPR000917">
    <property type="entry name" value="Sulfatase_N"/>
</dbReference>
<evidence type="ECO:0000256" key="1">
    <source>
        <dbReference type="ARBA" id="ARBA00001913"/>
    </source>
</evidence>
<keyword evidence="3" id="KW-0479">Metal-binding</keyword>
<dbReference type="InterPro" id="IPR035874">
    <property type="entry name" value="IDS"/>
</dbReference>
<evidence type="ECO:0000256" key="2">
    <source>
        <dbReference type="ARBA" id="ARBA00008779"/>
    </source>
</evidence>
<dbReference type="Gene3D" id="3.40.720.10">
    <property type="entry name" value="Alkaline Phosphatase, subunit A"/>
    <property type="match status" value="1"/>
</dbReference>
<dbReference type="InterPro" id="IPR017850">
    <property type="entry name" value="Alkaline_phosphatase_core_sf"/>
</dbReference>
<dbReference type="RefSeq" id="WP_348392191.1">
    <property type="nucleotide sequence ID" value="NZ_CP134145.1"/>
</dbReference>
<keyword evidence="5" id="KW-0378">Hydrolase</keyword>
<keyword evidence="4" id="KW-0732">Signal</keyword>
<dbReference type="CDD" id="cd16030">
    <property type="entry name" value="iduronate-2-sulfatase"/>
    <property type="match status" value="1"/>
</dbReference>
<evidence type="ECO:0000256" key="5">
    <source>
        <dbReference type="ARBA" id="ARBA00022801"/>
    </source>
</evidence>
<evidence type="ECO:0000313" key="8">
    <source>
        <dbReference type="EMBL" id="WNC73078.1"/>
    </source>
</evidence>
<dbReference type="EMBL" id="CP134145">
    <property type="protein sequence ID" value="WNC73078.1"/>
    <property type="molecule type" value="Genomic_DNA"/>
</dbReference>
<comment type="similarity">
    <text evidence="2">Belongs to the sulfatase family.</text>
</comment>
<dbReference type="Pfam" id="PF00884">
    <property type="entry name" value="Sulfatase"/>
    <property type="match status" value="1"/>
</dbReference>
<keyword evidence="9" id="KW-1185">Reference proteome</keyword>
<comment type="cofactor">
    <cofactor evidence="1">
        <name>Ca(2+)</name>
        <dbReference type="ChEBI" id="CHEBI:29108"/>
    </cofactor>
</comment>
<dbReference type="SUPFAM" id="SSF53649">
    <property type="entry name" value="Alkaline phosphatase-like"/>
    <property type="match status" value="1"/>
</dbReference>
<accession>A0ABY9TXM6</accession>
<keyword evidence="6" id="KW-0106">Calcium</keyword>
<feature type="domain" description="Sulfatase N-terminal" evidence="7">
    <location>
        <begin position="15"/>
        <end position="368"/>
    </location>
</feature>
<name>A0ABY9TXM6_9GAMM</name>
<evidence type="ECO:0000256" key="3">
    <source>
        <dbReference type="ARBA" id="ARBA00022723"/>
    </source>
</evidence>
<protein>
    <submittedName>
        <fullName evidence="8">Sulfatase</fullName>
    </submittedName>
</protein>